<dbReference type="InterPro" id="IPR013321">
    <property type="entry name" value="Arc_rbn_hlx_hlx"/>
</dbReference>
<dbReference type="HAMAP" id="MF_00476">
    <property type="entry name" value="NikR"/>
    <property type="match status" value="1"/>
</dbReference>
<evidence type="ECO:0000256" key="7">
    <source>
        <dbReference type="ARBA" id="ARBA00024723"/>
    </source>
</evidence>
<dbReference type="PANTHER" id="PTHR34719">
    <property type="entry name" value="NICKEL-RESPONSIVE REGULATOR"/>
    <property type="match status" value="1"/>
</dbReference>
<comment type="function">
    <text evidence="7">Transcriptional repressor of the nikABCDE operon. Is active in the presence of excessive concentrations of intracellular nickel.</text>
</comment>
<feature type="domain" description="Ribbon-helix-helix protein CopG" evidence="10">
    <location>
        <begin position="3"/>
        <end position="41"/>
    </location>
</feature>
<evidence type="ECO:0000256" key="9">
    <source>
        <dbReference type="SAM" id="MobiDB-lite"/>
    </source>
</evidence>
<keyword evidence="3 8" id="KW-0479">Metal-binding</keyword>
<dbReference type="InterPro" id="IPR010985">
    <property type="entry name" value="Ribbon_hlx_hlx"/>
</dbReference>
<sequence>MQRITITVDDDLMADLDRMIETGGYPNRSEAIRDLARLGLREAAARTGEVRDCVGVLSYVYDHEARNLSSRLTTTHHHHRDISVAALHIHLDADQCLEISVLKGRSDEVQDFADTIISQRAVSYGELKIVPQGPRHDRGHDHDHDHDGESGPA</sequence>
<dbReference type="Pfam" id="PF01402">
    <property type="entry name" value="RHH_1"/>
    <property type="match status" value="1"/>
</dbReference>
<dbReference type="InterPro" id="IPR027271">
    <property type="entry name" value="Acetolactate_synth/TF_NikR_C"/>
</dbReference>
<evidence type="ECO:0000256" key="1">
    <source>
        <dbReference type="ARBA" id="ARBA00008478"/>
    </source>
</evidence>
<evidence type="ECO:0000256" key="3">
    <source>
        <dbReference type="ARBA" id="ARBA00022723"/>
    </source>
</evidence>
<keyword evidence="2 8" id="KW-0533">Nickel</keyword>
<dbReference type="Gene3D" id="3.30.70.1150">
    <property type="entry name" value="ACT-like. Chain A, domain 2"/>
    <property type="match status" value="1"/>
</dbReference>
<accession>A0A371WZV2</accession>
<dbReference type="InterPro" id="IPR022988">
    <property type="entry name" value="Ni_resp_reg_NikR"/>
</dbReference>
<feature type="binding site" evidence="8">
    <location>
        <position position="96"/>
    </location>
    <ligand>
        <name>Ni(2+)</name>
        <dbReference type="ChEBI" id="CHEBI:49786"/>
    </ligand>
</feature>
<dbReference type="NCBIfam" id="TIGR02793">
    <property type="entry name" value="nikR"/>
    <property type="match status" value="1"/>
</dbReference>
<evidence type="ECO:0000259" key="10">
    <source>
        <dbReference type="Pfam" id="PF01402"/>
    </source>
</evidence>
<gene>
    <name evidence="12" type="primary">nikR</name>
    <name evidence="12" type="ORF">DYI37_14655</name>
</gene>
<dbReference type="Proteomes" id="UP000264310">
    <property type="component" value="Unassembled WGS sequence"/>
</dbReference>
<evidence type="ECO:0000256" key="8">
    <source>
        <dbReference type="HAMAP-Rule" id="MF_00476"/>
    </source>
</evidence>
<keyword evidence="4 8" id="KW-0805">Transcription regulation</keyword>
<dbReference type="InterPro" id="IPR002145">
    <property type="entry name" value="CopG"/>
</dbReference>
<comment type="similarity">
    <text evidence="1 8">Belongs to the transcriptional regulatory CopG/NikR family.</text>
</comment>
<organism evidence="12 13">
    <name type="scientific">Fulvimarina endophytica</name>
    <dbReference type="NCBI Taxonomy" id="2293836"/>
    <lineage>
        <taxon>Bacteria</taxon>
        <taxon>Pseudomonadati</taxon>
        <taxon>Pseudomonadota</taxon>
        <taxon>Alphaproteobacteria</taxon>
        <taxon>Hyphomicrobiales</taxon>
        <taxon>Aurantimonadaceae</taxon>
        <taxon>Fulvimarina</taxon>
    </lineage>
</organism>
<dbReference type="RefSeq" id="WP_116684023.1">
    <property type="nucleotide sequence ID" value="NZ_QURL01000006.1"/>
</dbReference>
<comment type="function">
    <text evidence="8">Transcriptional regulator.</text>
</comment>
<evidence type="ECO:0000256" key="4">
    <source>
        <dbReference type="ARBA" id="ARBA00023015"/>
    </source>
</evidence>
<feature type="compositionally biased region" description="Basic and acidic residues" evidence="9">
    <location>
        <begin position="134"/>
        <end position="153"/>
    </location>
</feature>
<dbReference type="InterPro" id="IPR014160">
    <property type="entry name" value="Nickel_NikR_proteobac"/>
</dbReference>
<dbReference type="NCBIfam" id="NF003381">
    <property type="entry name" value="PRK04460.1"/>
    <property type="match status" value="1"/>
</dbReference>
<evidence type="ECO:0000256" key="2">
    <source>
        <dbReference type="ARBA" id="ARBA00022596"/>
    </source>
</evidence>
<dbReference type="GO" id="GO:0016151">
    <property type="term" value="F:nickel cation binding"/>
    <property type="evidence" value="ECO:0007669"/>
    <property type="project" value="UniProtKB-UniRule"/>
</dbReference>
<feature type="binding site" evidence="8">
    <location>
        <position position="77"/>
    </location>
    <ligand>
        <name>Ni(2+)</name>
        <dbReference type="ChEBI" id="CHEBI:49786"/>
    </ligand>
</feature>
<evidence type="ECO:0000259" key="11">
    <source>
        <dbReference type="Pfam" id="PF08753"/>
    </source>
</evidence>
<dbReference type="InterPro" id="IPR014864">
    <property type="entry name" value="TF_NikR_Ni-bd_C"/>
</dbReference>
<dbReference type="AlphaFoldDB" id="A0A371WZV2"/>
<dbReference type="Pfam" id="PF08753">
    <property type="entry name" value="NikR_C"/>
    <property type="match status" value="1"/>
</dbReference>
<feature type="binding site" evidence="8">
    <location>
        <position position="88"/>
    </location>
    <ligand>
        <name>Ni(2+)</name>
        <dbReference type="ChEBI" id="CHEBI:49786"/>
    </ligand>
</feature>
<dbReference type="InterPro" id="IPR045865">
    <property type="entry name" value="ACT-like_dom_sf"/>
</dbReference>
<name>A0A371WZV2_9HYPH</name>
<dbReference type="GO" id="GO:0003700">
    <property type="term" value="F:DNA-binding transcription factor activity"/>
    <property type="evidence" value="ECO:0007669"/>
    <property type="project" value="UniProtKB-UniRule"/>
</dbReference>
<keyword evidence="6 8" id="KW-0804">Transcription</keyword>
<keyword evidence="13" id="KW-1185">Reference proteome</keyword>
<feature type="region of interest" description="Disordered" evidence="9">
    <location>
        <begin position="129"/>
        <end position="153"/>
    </location>
</feature>
<dbReference type="Gene3D" id="1.10.1220.10">
    <property type="entry name" value="Met repressor-like"/>
    <property type="match status" value="1"/>
</dbReference>
<dbReference type="SUPFAM" id="SSF47598">
    <property type="entry name" value="Ribbon-helix-helix"/>
    <property type="match status" value="1"/>
</dbReference>
<evidence type="ECO:0000256" key="5">
    <source>
        <dbReference type="ARBA" id="ARBA00023125"/>
    </source>
</evidence>
<dbReference type="NCBIfam" id="NF002815">
    <property type="entry name" value="PRK02967.1"/>
    <property type="match status" value="1"/>
</dbReference>
<evidence type="ECO:0000256" key="6">
    <source>
        <dbReference type="ARBA" id="ARBA00023163"/>
    </source>
</evidence>
<dbReference type="PANTHER" id="PTHR34719:SF2">
    <property type="entry name" value="NICKEL-RESPONSIVE REGULATOR"/>
    <property type="match status" value="1"/>
</dbReference>
<feature type="binding site" evidence="8">
    <location>
        <position position="90"/>
    </location>
    <ligand>
        <name>Ni(2+)</name>
        <dbReference type="ChEBI" id="CHEBI:49786"/>
    </ligand>
</feature>
<dbReference type="GO" id="GO:0003677">
    <property type="term" value="F:DNA binding"/>
    <property type="evidence" value="ECO:0007669"/>
    <property type="project" value="UniProtKB-KW"/>
</dbReference>
<feature type="domain" description="Transcription factor NikR nickel binding C-terminal" evidence="11">
    <location>
        <begin position="54"/>
        <end position="129"/>
    </location>
</feature>
<dbReference type="GO" id="GO:0010045">
    <property type="term" value="P:response to nickel cation"/>
    <property type="evidence" value="ECO:0007669"/>
    <property type="project" value="InterPro"/>
</dbReference>
<dbReference type="OrthoDB" id="9806294at2"/>
<protein>
    <recommendedName>
        <fullName evidence="8">Putative nickel-responsive regulator</fullName>
    </recommendedName>
</protein>
<dbReference type="EMBL" id="QURL01000006">
    <property type="protein sequence ID" value="RFC62502.1"/>
    <property type="molecule type" value="Genomic_DNA"/>
</dbReference>
<proteinExistence type="inferred from homology"/>
<dbReference type="CDD" id="cd22231">
    <property type="entry name" value="RHH_NikR_HicB-like"/>
    <property type="match status" value="1"/>
</dbReference>
<dbReference type="InterPro" id="IPR050192">
    <property type="entry name" value="CopG/NikR_regulator"/>
</dbReference>
<evidence type="ECO:0000313" key="12">
    <source>
        <dbReference type="EMBL" id="RFC62502.1"/>
    </source>
</evidence>
<keyword evidence="5 8" id="KW-0238">DNA-binding</keyword>
<comment type="caution">
    <text evidence="12">The sequence shown here is derived from an EMBL/GenBank/DDBJ whole genome shotgun (WGS) entry which is preliminary data.</text>
</comment>
<dbReference type="SUPFAM" id="SSF55021">
    <property type="entry name" value="ACT-like"/>
    <property type="match status" value="1"/>
</dbReference>
<comment type="cofactor">
    <cofactor evidence="8">
        <name>Ni(2+)</name>
        <dbReference type="ChEBI" id="CHEBI:49786"/>
    </cofactor>
    <text evidence="8">Binds 1 nickel ion per subunit.</text>
</comment>
<evidence type="ECO:0000313" key="13">
    <source>
        <dbReference type="Proteomes" id="UP000264310"/>
    </source>
</evidence>
<reference evidence="12 13" key="1">
    <citation type="submission" date="2018-08" db="EMBL/GenBank/DDBJ databases">
        <title>Fulvimarina sp. 85, whole genome shotgun sequence.</title>
        <authorList>
            <person name="Tuo L."/>
        </authorList>
    </citation>
    <scope>NUCLEOTIDE SEQUENCE [LARGE SCALE GENOMIC DNA]</scope>
    <source>
        <strain evidence="12 13">85</strain>
    </source>
</reference>